<comment type="caution">
    <text evidence="1">The sequence shown here is derived from an EMBL/GenBank/DDBJ whole genome shotgun (WGS) entry which is preliminary data.</text>
</comment>
<accession>A0A9J6Q5V4</accession>
<proteinExistence type="predicted"/>
<reference evidence="1" key="1">
    <citation type="submission" date="2022-05" db="EMBL/GenBank/DDBJ databases">
        <title>Description of a novel species of Leclercia; Leclercia tamurae and the Proposal for a Novel Genus Silvania gen. nov. Containing Two Novel Species Silvania hatchlandensis sp. nov. and Silvania confinis sp. nov. Isolated from the Rhizosphere of Oak.</title>
        <authorList>
            <person name="Maddock D.W."/>
            <person name="Brady C.L."/>
            <person name="Denman S."/>
            <person name="Arnold D."/>
        </authorList>
    </citation>
    <scope>NUCLEOTIDE SEQUENCE</scope>
    <source>
        <strain evidence="1">H19S6</strain>
    </source>
</reference>
<keyword evidence="2" id="KW-1185">Reference proteome</keyword>
<evidence type="ECO:0000313" key="2">
    <source>
        <dbReference type="Proteomes" id="UP001063816"/>
    </source>
</evidence>
<evidence type="ECO:0000313" key="1">
    <source>
        <dbReference type="EMBL" id="MCU6666068.1"/>
    </source>
</evidence>
<organism evidence="1 2">
    <name type="scientific">Silvania hatchlandensis</name>
    <dbReference type="NCBI Taxonomy" id="2926469"/>
    <lineage>
        <taxon>Bacteria</taxon>
        <taxon>Pseudomonadati</taxon>
        <taxon>Pseudomonadota</taxon>
        <taxon>Gammaproteobacteria</taxon>
        <taxon>Enterobacterales</taxon>
        <taxon>Enterobacteriaceae</taxon>
        <taxon>Silvania</taxon>
    </lineage>
</organism>
<dbReference type="Proteomes" id="UP001063816">
    <property type="component" value="Unassembled WGS sequence"/>
</dbReference>
<dbReference type="RefSeq" id="WP_271283602.1">
    <property type="nucleotide sequence ID" value="NZ_JAMGZK010000053.1"/>
</dbReference>
<name>A0A9J6Q5V4_9ENTR</name>
<dbReference type="AlphaFoldDB" id="A0A9J6Q5V4"/>
<sequence length="78" mass="9188">MTKTVMIDELLVLTRMAKAAYDTPVKFMAQNEIDVVTRFTKTFTPRLVEQLCLRIIELETEARDQLSLHRLKRHPEQD</sequence>
<protein>
    <submittedName>
        <fullName evidence="1">Uncharacterized protein</fullName>
    </submittedName>
</protein>
<gene>
    <name evidence="1" type="ORF">M8014_17185</name>
</gene>
<dbReference type="EMBL" id="JAMGZK010000053">
    <property type="protein sequence ID" value="MCU6666068.1"/>
    <property type="molecule type" value="Genomic_DNA"/>
</dbReference>